<dbReference type="InterPro" id="IPR010998">
    <property type="entry name" value="Integrase_recombinase_N"/>
</dbReference>
<dbReference type="OrthoDB" id="1493636at2"/>
<dbReference type="InterPro" id="IPR002104">
    <property type="entry name" value="Integrase_catalytic"/>
</dbReference>
<dbReference type="InterPro" id="IPR013762">
    <property type="entry name" value="Integrase-like_cat_sf"/>
</dbReference>
<dbReference type="InterPro" id="IPR035386">
    <property type="entry name" value="Arm-DNA-bind_5"/>
</dbReference>
<evidence type="ECO:0000259" key="4">
    <source>
        <dbReference type="PROSITE" id="PS51898"/>
    </source>
</evidence>
<evidence type="ECO:0000256" key="3">
    <source>
        <dbReference type="ARBA" id="ARBA00023172"/>
    </source>
</evidence>
<comment type="caution">
    <text evidence="5">The sequence shown here is derived from an EMBL/GenBank/DDBJ whole genome shotgun (WGS) entry which is preliminary data.</text>
</comment>
<dbReference type="Gene3D" id="1.10.150.130">
    <property type="match status" value="1"/>
</dbReference>
<evidence type="ECO:0000256" key="2">
    <source>
        <dbReference type="ARBA" id="ARBA00023125"/>
    </source>
</evidence>
<gene>
    <name evidence="5" type="ORF">E2605_08515</name>
</gene>
<dbReference type="SUPFAM" id="SSF56349">
    <property type="entry name" value="DNA breaking-rejoining enzymes"/>
    <property type="match status" value="1"/>
</dbReference>
<dbReference type="AlphaFoldDB" id="A0A4Y8L8N5"/>
<dbReference type="EMBL" id="SOML01000004">
    <property type="protein sequence ID" value="TFD96846.1"/>
    <property type="molecule type" value="Genomic_DNA"/>
</dbReference>
<dbReference type="Proteomes" id="UP000297861">
    <property type="component" value="Unassembled WGS sequence"/>
</dbReference>
<reference evidence="5 6" key="1">
    <citation type="submission" date="2019-03" db="EMBL/GenBank/DDBJ databases">
        <title>San Antonio Military Medical Center submission to MRSN (WRAIR), pending publication.</title>
        <authorList>
            <person name="Blyth D.M."/>
            <person name="Mccarthy S.L."/>
            <person name="Schall S.E."/>
            <person name="Stam J.A."/>
            <person name="Ong A.C."/>
            <person name="Mcgann P.T."/>
        </authorList>
    </citation>
    <scope>NUCLEOTIDE SEQUENCE [LARGE SCALE GENOMIC DNA]</scope>
    <source>
        <strain evidence="5 6">MRSN571793</strain>
    </source>
</reference>
<keyword evidence="6" id="KW-1185">Reference proteome</keyword>
<dbReference type="InterPro" id="IPR011010">
    <property type="entry name" value="DNA_brk_join_enz"/>
</dbReference>
<dbReference type="PANTHER" id="PTHR30349">
    <property type="entry name" value="PHAGE INTEGRASE-RELATED"/>
    <property type="match status" value="1"/>
</dbReference>
<dbReference type="Pfam" id="PF00589">
    <property type="entry name" value="Phage_integrase"/>
    <property type="match status" value="1"/>
</dbReference>
<organism evidence="5 6">
    <name type="scientific">Dysgonomonas capnocytophagoides</name>
    <dbReference type="NCBI Taxonomy" id="45254"/>
    <lineage>
        <taxon>Bacteria</taxon>
        <taxon>Pseudomonadati</taxon>
        <taxon>Bacteroidota</taxon>
        <taxon>Bacteroidia</taxon>
        <taxon>Bacteroidales</taxon>
        <taxon>Dysgonomonadaceae</taxon>
        <taxon>Dysgonomonas</taxon>
    </lineage>
</organism>
<evidence type="ECO:0000313" key="6">
    <source>
        <dbReference type="Proteomes" id="UP000297861"/>
    </source>
</evidence>
<dbReference type="CDD" id="cd01185">
    <property type="entry name" value="INTN1_C_like"/>
    <property type="match status" value="1"/>
</dbReference>
<dbReference type="InterPro" id="IPR050090">
    <property type="entry name" value="Tyrosine_recombinase_XerCD"/>
</dbReference>
<keyword evidence="2" id="KW-0238">DNA-binding</keyword>
<evidence type="ECO:0000256" key="1">
    <source>
        <dbReference type="ARBA" id="ARBA00008857"/>
    </source>
</evidence>
<dbReference type="GO" id="GO:0003677">
    <property type="term" value="F:DNA binding"/>
    <property type="evidence" value="ECO:0007669"/>
    <property type="project" value="UniProtKB-KW"/>
</dbReference>
<name>A0A4Y8L8N5_9BACT</name>
<comment type="similarity">
    <text evidence="1">Belongs to the 'phage' integrase family.</text>
</comment>
<dbReference type="Pfam" id="PF13102">
    <property type="entry name" value="Phage_int_SAM_5"/>
    <property type="match status" value="1"/>
</dbReference>
<protein>
    <submittedName>
        <fullName evidence="5">Site-specific integrase</fullName>
    </submittedName>
</protein>
<sequence>MQVKFYVRASKKDKEGKAPFEVTITANGTRTTFQLKYKIEPELWNNEKQFFENALLLKKRGIRTSLTPFVKVLADSKEALKPSKFGPDIIMKGNAMLDSQLNIIKAKLLDCETKLMQLGLAIDAKTIKDMYLGKIKGKQHSLTGYYTDFLEIKKQRIGKDIVRDTYQKYETALNHFKTFLEKKHKRQDIQLQEINISMVNAFFSFMLNDLNISNNSAVGYMKKFKAVITNAKDDNLIETNPMSKFKTHLEKKEIIFLTKEELSKIYSKDFSENERLERVRDIFVFSCFTALSFADLVSFDAKKHIKQDKDGNPYIFKERTKTNVEAHIPLLDISKQILEKYYYNLPTLSNQKYNSYLKEIQDVCNIKKTLHSHLARHTCATLLLNNGVSLLTVSKILGHANTKITEQTYAKLLTTTIIEEVKGIEENLKL</sequence>
<proteinExistence type="inferred from homology"/>
<dbReference type="RefSeq" id="WP_134436124.1">
    <property type="nucleotide sequence ID" value="NZ_SOML01000004.1"/>
</dbReference>
<dbReference type="GO" id="GO:0015074">
    <property type="term" value="P:DNA integration"/>
    <property type="evidence" value="ECO:0007669"/>
    <property type="project" value="InterPro"/>
</dbReference>
<dbReference type="Gene3D" id="1.10.443.10">
    <property type="entry name" value="Intergrase catalytic core"/>
    <property type="match status" value="1"/>
</dbReference>
<dbReference type="PROSITE" id="PS51898">
    <property type="entry name" value="TYR_RECOMBINASE"/>
    <property type="match status" value="1"/>
</dbReference>
<feature type="domain" description="Tyr recombinase" evidence="4">
    <location>
        <begin position="252"/>
        <end position="423"/>
    </location>
</feature>
<keyword evidence="3" id="KW-0233">DNA recombination</keyword>
<dbReference type="GO" id="GO:0006310">
    <property type="term" value="P:DNA recombination"/>
    <property type="evidence" value="ECO:0007669"/>
    <property type="project" value="UniProtKB-KW"/>
</dbReference>
<dbReference type="Pfam" id="PF17293">
    <property type="entry name" value="Arm-DNA-bind_5"/>
    <property type="match status" value="1"/>
</dbReference>
<evidence type="ECO:0000313" key="5">
    <source>
        <dbReference type="EMBL" id="TFD96846.1"/>
    </source>
</evidence>
<dbReference type="PANTHER" id="PTHR30349:SF64">
    <property type="entry name" value="PROPHAGE INTEGRASE INTD-RELATED"/>
    <property type="match status" value="1"/>
</dbReference>
<dbReference type="InterPro" id="IPR025269">
    <property type="entry name" value="SAM-like_dom"/>
</dbReference>
<accession>A0A4Y8L8N5</accession>